<comment type="similarity">
    <text evidence="6">Belongs to the class I-like SAM-binding methyltransferase superfamily. MenG/UbiE family.</text>
</comment>
<dbReference type="EMBL" id="BMKF01000002">
    <property type="protein sequence ID" value="GGB75556.1"/>
    <property type="molecule type" value="Genomic_DNA"/>
</dbReference>
<evidence type="ECO:0000313" key="8">
    <source>
        <dbReference type="Proteomes" id="UP000628854"/>
    </source>
</evidence>
<dbReference type="CDD" id="cd02440">
    <property type="entry name" value="AdoMet_MTases"/>
    <property type="match status" value="1"/>
</dbReference>
<dbReference type="EC" id="2.1.1.163" evidence="6"/>
<comment type="pathway">
    <text evidence="6">Cofactor biosynthesis; ubiquinone biosynthesis.</text>
</comment>
<dbReference type="InterPro" id="IPR029063">
    <property type="entry name" value="SAM-dependent_MTases_sf"/>
</dbReference>
<reference evidence="8" key="1">
    <citation type="journal article" date="2019" name="Int. J. Syst. Evol. Microbiol.">
        <title>The Global Catalogue of Microorganisms (GCM) 10K type strain sequencing project: providing services to taxonomists for standard genome sequencing and annotation.</title>
        <authorList>
            <consortium name="The Broad Institute Genomics Platform"/>
            <consortium name="The Broad Institute Genome Sequencing Center for Infectious Disease"/>
            <person name="Wu L."/>
            <person name="Ma J."/>
        </authorList>
    </citation>
    <scope>NUCLEOTIDE SEQUENCE [LARGE SCALE GENOMIC DNA]</scope>
    <source>
        <strain evidence="8">CGMCC 1.15928</strain>
    </source>
</reference>
<feature type="binding site" evidence="6">
    <location>
        <position position="76"/>
    </location>
    <ligand>
        <name>S-adenosyl-L-methionine</name>
        <dbReference type="ChEBI" id="CHEBI:59789"/>
    </ligand>
</feature>
<keyword evidence="1 6" id="KW-0474">Menaquinone biosynthesis</keyword>
<protein>
    <recommendedName>
        <fullName evidence="6">Ubiquinone/menaquinone biosynthesis C-methyltransferase UbiE</fullName>
        <ecNumber evidence="6">2.1.1.163</ecNumber>
        <ecNumber evidence="6">2.1.1.201</ecNumber>
    </recommendedName>
    <alternativeName>
        <fullName evidence="6">2-methoxy-6-polyprenyl-1,4-benzoquinol methylase</fullName>
    </alternativeName>
    <alternativeName>
        <fullName evidence="6">Demethylmenaquinone methyltransferase</fullName>
    </alternativeName>
</protein>
<sequence>MTDQTEKEKTVSFGFEEVTPDEKVARVKGVFRSVASRYDVMNDLMSAGVHRLWKHDTIAKLNPQPGEKLLDVAGGTGDLAKAFIDRADRAGRRRRRDALASAVVCDINDAMLDAGRARPDMAAYEGRINWVCGDAQALPFEDRSVDAVTIAFGIRNVADRSAALSEFRRVLKTGGRLAVLEFSHMTVPMLQRMYDTYSFNVIPKLGELVASDRESYQYLVESIRKFPKQQVFREEVEAAGFSSVSVTSFSGGIAALHFGWAV</sequence>
<dbReference type="InterPro" id="IPR004033">
    <property type="entry name" value="UbiE/COQ5_MeTrFase"/>
</dbReference>
<evidence type="ECO:0000256" key="5">
    <source>
        <dbReference type="ARBA" id="ARBA00022691"/>
    </source>
</evidence>
<dbReference type="Gene3D" id="3.40.50.150">
    <property type="entry name" value="Vaccinia Virus protein VP39"/>
    <property type="match status" value="1"/>
</dbReference>
<comment type="caution">
    <text evidence="7">The sequence shown here is derived from an EMBL/GenBank/DDBJ whole genome shotgun (WGS) entry which is preliminary data.</text>
</comment>
<accession>A0ABQ1JV75</accession>
<keyword evidence="3 6" id="KW-0808">Transferase</keyword>
<dbReference type="PROSITE" id="PS51608">
    <property type="entry name" value="SAM_MT_UBIE"/>
    <property type="match status" value="1"/>
</dbReference>
<keyword evidence="5 6" id="KW-0949">S-adenosyl-L-methionine</keyword>
<proteinExistence type="inferred from homology"/>
<evidence type="ECO:0000256" key="4">
    <source>
        <dbReference type="ARBA" id="ARBA00022688"/>
    </source>
</evidence>
<dbReference type="HAMAP" id="MF_01813">
    <property type="entry name" value="MenG_UbiE_methyltr"/>
    <property type="match status" value="1"/>
</dbReference>
<dbReference type="SUPFAM" id="SSF53335">
    <property type="entry name" value="S-adenosyl-L-methionine-dependent methyltransferases"/>
    <property type="match status" value="1"/>
</dbReference>
<dbReference type="InterPro" id="IPR023576">
    <property type="entry name" value="UbiE/COQ5_MeTrFase_CS"/>
</dbReference>
<evidence type="ECO:0000256" key="6">
    <source>
        <dbReference type="HAMAP-Rule" id="MF_01813"/>
    </source>
</evidence>
<dbReference type="RefSeq" id="WP_084393099.1">
    <property type="nucleotide sequence ID" value="NZ_BMKF01000002.1"/>
</dbReference>
<organism evidence="7 8">
    <name type="scientific">Henriciella pelagia</name>
    <dbReference type="NCBI Taxonomy" id="1977912"/>
    <lineage>
        <taxon>Bacteria</taxon>
        <taxon>Pseudomonadati</taxon>
        <taxon>Pseudomonadota</taxon>
        <taxon>Alphaproteobacteria</taxon>
        <taxon>Hyphomonadales</taxon>
        <taxon>Hyphomonadaceae</taxon>
        <taxon>Henriciella</taxon>
    </lineage>
</organism>
<evidence type="ECO:0000256" key="1">
    <source>
        <dbReference type="ARBA" id="ARBA00022428"/>
    </source>
</evidence>
<comment type="catalytic activity">
    <reaction evidence="6">
        <text>a 2-methoxy-6-(all-trans-polyprenyl)benzene-1,4-diol + S-adenosyl-L-methionine = a 5-methoxy-2-methyl-3-(all-trans-polyprenyl)benzene-1,4-diol + S-adenosyl-L-homocysteine + H(+)</text>
        <dbReference type="Rhea" id="RHEA:28286"/>
        <dbReference type="Rhea" id="RHEA-COMP:10858"/>
        <dbReference type="Rhea" id="RHEA-COMP:10859"/>
        <dbReference type="ChEBI" id="CHEBI:15378"/>
        <dbReference type="ChEBI" id="CHEBI:57856"/>
        <dbReference type="ChEBI" id="CHEBI:59789"/>
        <dbReference type="ChEBI" id="CHEBI:84166"/>
        <dbReference type="ChEBI" id="CHEBI:84167"/>
        <dbReference type="EC" id="2.1.1.201"/>
    </reaction>
</comment>
<keyword evidence="2 6" id="KW-0489">Methyltransferase</keyword>
<dbReference type="PANTHER" id="PTHR43591">
    <property type="entry name" value="METHYLTRANSFERASE"/>
    <property type="match status" value="1"/>
</dbReference>
<dbReference type="NCBIfam" id="NF001244">
    <property type="entry name" value="PRK00216.1-5"/>
    <property type="match status" value="1"/>
</dbReference>
<comment type="function">
    <text evidence="6">Methyltransferase required for the conversion of demethylmenaquinol (DMKH2) to menaquinol (MKH2) and the conversion of 2-polyprenyl-6-methoxy-1,4-benzoquinol (DDMQH2) to 2-polyprenyl-3-methyl-6-methoxy-1,4-benzoquinol (DMQH2).</text>
</comment>
<keyword evidence="8" id="KW-1185">Reference proteome</keyword>
<feature type="binding site" evidence="6">
    <location>
        <begin position="134"/>
        <end position="135"/>
    </location>
    <ligand>
        <name>S-adenosyl-L-methionine</name>
        <dbReference type="ChEBI" id="CHEBI:59789"/>
    </ligand>
</feature>
<dbReference type="Pfam" id="PF01209">
    <property type="entry name" value="Ubie_methyltran"/>
    <property type="match status" value="1"/>
</dbReference>
<comment type="catalytic activity">
    <reaction evidence="6">
        <text>a 2-demethylmenaquinol + S-adenosyl-L-methionine = a menaquinol + S-adenosyl-L-homocysteine + H(+)</text>
        <dbReference type="Rhea" id="RHEA:42640"/>
        <dbReference type="Rhea" id="RHEA-COMP:9539"/>
        <dbReference type="Rhea" id="RHEA-COMP:9563"/>
        <dbReference type="ChEBI" id="CHEBI:15378"/>
        <dbReference type="ChEBI" id="CHEBI:18151"/>
        <dbReference type="ChEBI" id="CHEBI:55437"/>
        <dbReference type="ChEBI" id="CHEBI:57856"/>
        <dbReference type="ChEBI" id="CHEBI:59789"/>
        <dbReference type="EC" id="2.1.1.163"/>
    </reaction>
</comment>
<keyword evidence="4 6" id="KW-0831">Ubiquinone biosynthesis</keyword>
<evidence type="ECO:0000313" key="7">
    <source>
        <dbReference type="EMBL" id="GGB75556.1"/>
    </source>
</evidence>
<comment type="pathway">
    <text evidence="6">Quinol/quinone metabolism; menaquinone biosynthesis; menaquinol from 1,4-dihydroxy-2-naphthoate: step 2/2.</text>
</comment>
<evidence type="ECO:0000256" key="2">
    <source>
        <dbReference type="ARBA" id="ARBA00022603"/>
    </source>
</evidence>
<evidence type="ECO:0000256" key="3">
    <source>
        <dbReference type="ARBA" id="ARBA00022679"/>
    </source>
</evidence>
<dbReference type="PROSITE" id="PS01183">
    <property type="entry name" value="UBIE_1"/>
    <property type="match status" value="1"/>
</dbReference>
<dbReference type="NCBIfam" id="TIGR01934">
    <property type="entry name" value="MenG_MenH_UbiE"/>
    <property type="match status" value="1"/>
</dbReference>
<keyword evidence="7" id="KW-0830">Ubiquinone</keyword>
<dbReference type="Proteomes" id="UP000628854">
    <property type="component" value="Unassembled WGS sequence"/>
</dbReference>
<comment type="caution">
    <text evidence="6">Lacks conserved residue(s) required for the propagation of feature annotation.</text>
</comment>
<name>A0ABQ1JV75_9PROT</name>
<feature type="binding site" evidence="6">
    <location>
        <position position="106"/>
    </location>
    <ligand>
        <name>S-adenosyl-L-methionine</name>
        <dbReference type="ChEBI" id="CHEBI:59789"/>
    </ligand>
</feature>
<gene>
    <name evidence="6 7" type="primary">ubiE</name>
    <name evidence="7" type="ORF">GCM10011503_25330</name>
</gene>
<dbReference type="PANTHER" id="PTHR43591:SF24">
    <property type="entry name" value="2-METHOXY-6-POLYPRENYL-1,4-BENZOQUINOL METHYLASE, MITOCHONDRIAL"/>
    <property type="match status" value="1"/>
</dbReference>
<dbReference type="EC" id="2.1.1.201" evidence="6"/>